<evidence type="ECO:0000256" key="6">
    <source>
        <dbReference type="ARBA" id="ARBA00023002"/>
    </source>
</evidence>
<keyword evidence="3 7" id="KW-0288">FMN</keyword>
<organism evidence="11 12">
    <name type="scientific">Geothermobacter ehrlichii</name>
    <dbReference type="NCBI Taxonomy" id="213224"/>
    <lineage>
        <taxon>Bacteria</taxon>
        <taxon>Pseudomonadati</taxon>
        <taxon>Thermodesulfobacteriota</taxon>
        <taxon>Desulfuromonadia</taxon>
        <taxon>Desulfuromonadales</taxon>
        <taxon>Geothermobacteraceae</taxon>
        <taxon>Geothermobacter</taxon>
    </lineage>
</organism>
<dbReference type="InterPro" id="IPR035587">
    <property type="entry name" value="DUS-like_FMN-bd"/>
</dbReference>
<dbReference type="GO" id="GO:0050660">
    <property type="term" value="F:flavin adenine dinucleotide binding"/>
    <property type="evidence" value="ECO:0007669"/>
    <property type="project" value="InterPro"/>
</dbReference>
<evidence type="ECO:0000256" key="5">
    <source>
        <dbReference type="ARBA" id="ARBA00022857"/>
    </source>
</evidence>
<keyword evidence="9" id="KW-0547">Nucleotide-binding</keyword>
<dbReference type="PROSITE" id="PS01136">
    <property type="entry name" value="UPF0034"/>
    <property type="match status" value="1"/>
</dbReference>
<keyword evidence="12" id="KW-1185">Reference proteome</keyword>
<feature type="binding site" evidence="9">
    <location>
        <position position="61"/>
    </location>
    <ligand>
        <name>FMN</name>
        <dbReference type="ChEBI" id="CHEBI:58210"/>
    </ligand>
</feature>
<dbReference type="EC" id="1.3.1.-" evidence="7"/>
<feature type="binding site" evidence="9">
    <location>
        <position position="159"/>
    </location>
    <ligand>
        <name>FMN</name>
        <dbReference type="ChEBI" id="CHEBI:58210"/>
    </ligand>
</feature>
<dbReference type="PANTHER" id="PTHR45846">
    <property type="entry name" value="TRNA-DIHYDROURIDINE(47) SYNTHASE [NAD(P)(+)]-LIKE"/>
    <property type="match status" value="1"/>
</dbReference>
<keyword evidence="4 7" id="KW-0819">tRNA processing</keyword>
<evidence type="ECO:0000256" key="8">
    <source>
        <dbReference type="PIRSR" id="PIRSR006621-1"/>
    </source>
</evidence>
<accession>A0A5D3WL73</accession>
<evidence type="ECO:0000256" key="9">
    <source>
        <dbReference type="PIRSR" id="PIRSR006621-2"/>
    </source>
</evidence>
<name>A0A5D3WL73_9BACT</name>
<gene>
    <name evidence="11" type="ORF">EDC39_1047</name>
</gene>
<protein>
    <recommendedName>
        <fullName evidence="7">tRNA-dihydrouridine synthase</fullName>
        <ecNumber evidence="7">1.3.1.-</ecNumber>
    </recommendedName>
</protein>
<dbReference type="PANTHER" id="PTHR45846:SF1">
    <property type="entry name" value="TRNA-DIHYDROURIDINE(47) SYNTHASE [NAD(P)(+)]-LIKE"/>
    <property type="match status" value="1"/>
</dbReference>
<evidence type="ECO:0000259" key="10">
    <source>
        <dbReference type="Pfam" id="PF01207"/>
    </source>
</evidence>
<comment type="function">
    <text evidence="7">Catalyzes the synthesis of 5,6-dihydrouridine (D), a modified base found in the D-loop of most tRNAs, via the reduction of the C5-C6 double bond in target uridines.</text>
</comment>
<sequence>MLAPMQGLTNPALRSVIIRQSRPDVVFTEFLRVSPVSRKRFSRRDQKELAAMQEGVPLVVQLVGHGIGPLIEAARIAQDAGARHLNLNLGCPYGRMTTAATGGALLAKPEELAELLPALRRAVDGDLSVKIRCGYNDPGQIFGLLPLIEDAGVDWLILHPRTVVQKYAGAADHAITAEVVRRTRLPVIANGDIRGKDDAERVLKLTGAVGLMIGRAAIADPLIFSRLRGTLPAERTPETRLQELKSFLMELLPLYQQRFCGEKQVLDKIKNVLVFIEDPELAPLVKQLKKSRQLPAFLERLESFQPAG</sequence>
<keyword evidence="6 7" id="KW-0560">Oxidoreductase</keyword>
<reference evidence="11 12" key="1">
    <citation type="submission" date="2019-07" db="EMBL/GenBank/DDBJ databases">
        <title>Genomic Encyclopedia of Type Strains, Phase IV (KMG-IV): sequencing the most valuable type-strain genomes for metagenomic binning, comparative biology and taxonomic classification.</title>
        <authorList>
            <person name="Goeker M."/>
        </authorList>
    </citation>
    <scope>NUCLEOTIDE SEQUENCE [LARGE SCALE GENOMIC DNA]</scope>
    <source>
        <strain evidence="11 12">SS015</strain>
    </source>
</reference>
<evidence type="ECO:0000256" key="7">
    <source>
        <dbReference type="PIRNR" id="PIRNR006621"/>
    </source>
</evidence>
<dbReference type="RefSeq" id="WP_148895356.1">
    <property type="nucleotide sequence ID" value="NZ_VNIB01000004.1"/>
</dbReference>
<proteinExistence type="inferred from homology"/>
<feature type="domain" description="DUS-like FMN-binding" evidence="10">
    <location>
        <begin position="1"/>
        <end position="278"/>
    </location>
</feature>
<dbReference type="GO" id="GO:0003723">
    <property type="term" value="F:RNA binding"/>
    <property type="evidence" value="ECO:0007669"/>
    <property type="project" value="TreeGrafter"/>
</dbReference>
<evidence type="ECO:0000256" key="2">
    <source>
        <dbReference type="ARBA" id="ARBA00022630"/>
    </source>
</evidence>
<dbReference type="OrthoDB" id="5289281at2"/>
<keyword evidence="2 7" id="KW-0285">Flavoprotein</keyword>
<feature type="binding site" evidence="9">
    <location>
        <position position="130"/>
    </location>
    <ligand>
        <name>FMN</name>
        <dbReference type="ChEBI" id="CHEBI:58210"/>
    </ligand>
</feature>
<comment type="caution">
    <text evidence="11">The sequence shown here is derived from an EMBL/GenBank/DDBJ whole genome shotgun (WGS) entry which is preliminary data.</text>
</comment>
<dbReference type="InterPro" id="IPR001269">
    <property type="entry name" value="DUS_fam"/>
</dbReference>
<dbReference type="GO" id="GO:0017150">
    <property type="term" value="F:tRNA dihydrouridine synthase activity"/>
    <property type="evidence" value="ECO:0007669"/>
    <property type="project" value="InterPro"/>
</dbReference>
<feature type="active site" description="Proton donor" evidence="8">
    <location>
        <position position="91"/>
    </location>
</feature>
<evidence type="ECO:0000256" key="4">
    <source>
        <dbReference type="ARBA" id="ARBA00022694"/>
    </source>
</evidence>
<keyword evidence="5" id="KW-0521">NADP</keyword>
<comment type="cofactor">
    <cofactor evidence="1 7 9">
        <name>FMN</name>
        <dbReference type="ChEBI" id="CHEBI:58210"/>
    </cofactor>
</comment>
<dbReference type="Proteomes" id="UP000324159">
    <property type="component" value="Unassembled WGS sequence"/>
</dbReference>
<evidence type="ECO:0000256" key="3">
    <source>
        <dbReference type="ARBA" id="ARBA00022643"/>
    </source>
</evidence>
<dbReference type="SUPFAM" id="SSF51395">
    <property type="entry name" value="FMN-linked oxidoreductases"/>
    <property type="match status" value="1"/>
</dbReference>
<feature type="binding site" evidence="9">
    <location>
        <begin position="214"/>
        <end position="215"/>
    </location>
    <ligand>
        <name>FMN</name>
        <dbReference type="ChEBI" id="CHEBI:58210"/>
    </ligand>
</feature>
<dbReference type="EMBL" id="VNIB01000004">
    <property type="protein sequence ID" value="TYO98884.1"/>
    <property type="molecule type" value="Genomic_DNA"/>
</dbReference>
<dbReference type="CDD" id="cd02801">
    <property type="entry name" value="DUS_like_FMN"/>
    <property type="match status" value="1"/>
</dbReference>
<dbReference type="Gene3D" id="3.20.20.70">
    <property type="entry name" value="Aldolase class I"/>
    <property type="match status" value="1"/>
</dbReference>
<evidence type="ECO:0000313" key="12">
    <source>
        <dbReference type="Proteomes" id="UP000324159"/>
    </source>
</evidence>
<dbReference type="InterPro" id="IPR013785">
    <property type="entry name" value="Aldolase_TIM"/>
</dbReference>
<dbReference type="PIRSF" id="PIRSF006621">
    <property type="entry name" value="Dus"/>
    <property type="match status" value="1"/>
</dbReference>
<evidence type="ECO:0000313" key="11">
    <source>
        <dbReference type="EMBL" id="TYO98884.1"/>
    </source>
</evidence>
<dbReference type="InterPro" id="IPR018517">
    <property type="entry name" value="tRNA_hU_synthase_CS"/>
</dbReference>
<dbReference type="Pfam" id="PF01207">
    <property type="entry name" value="Dus"/>
    <property type="match status" value="1"/>
</dbReference>
<dbReference type="AlphaFoldDB" id="A0A5D3WL73"/>
<comment type="similarity">
    <text evidence="7">Belongs to the dus family.</text>
</comment>
<evidence type="ECO:0000256" key="1">
    <source>
        <dbReference type="ARBA" id="ARBA00001917"/>
    </source>
</evidence>